<feature type="non-terminal residue" evidence="2">
    <location>
        <position position="209"/>
    </location>
</feature>
<feature type="region of interest" description="Disordered" evidence="1">
    <location>
        <begin position="132"/>
        <end position="209"/>
    </location>
</feature>
<evidence type="ECO:0000256" key="1">
    <source>
        <dbReference type="SAM" id="MobiDB-lite"/>
    </source>
</evidence>
<feature type="compositionally biased region" description="Low complexity" evidence="1">
    <location>
        <begin position="56"/>
        <end position="69"/>
    </location>
</feature>
<dbReference type="AlphaFoldDB" id="A0A061RPK7"/>
<name>A0A061RPK7_9CHLO</name>
<sequence length="209" mass="21624">LSAPRRRSRGSERRHLPRSPAANGAGGRPPPATAGSVGASPIEDSRCRKRGKRCWLRPPRGRLGTRLPSPRAPNASPPWAESLARRERLPGSAALVPGASLVEVAPGAVVVLSAAAPKREVQVEALGKRPGGAVGLELRRQLPGEGPGKGPRGVVPAAGALQEPPPLERDGERRGLRGGQLGPEGAKQRPREPSLAPGRAEAQVEAAVG</sequence>
<dbReference type="EMBL" id="GBEZ01010896">
    <property type="protein sequence ID" value="JAC74832.1"/>
    <property type="molecule type" value="Transcribed_RNA"/>
</dbReference>
<reference evidence="2" key="1">
    <citation type="submission" date="2014-05" db="EMBL/GenBank/DDBJ databases">
        <title>The transcriptome of the halophilic microalga Tetraselmis sp. GSL018 isolated from the Great Salt Lake, Utah.</title>
        <authorList>
            <person name="Jinkerson R.E."/>
            <person name="D'Adamo S."/>
            <person name="Posewitz M.C."/>
        </authorList>
    </citation>
    <scope>NUCLEOTIDE SEQUENCE</scope>
    <source>
        <strain evidence="2">GSL018</strain>
    </source>
</reference>
<organism evidence="2">
    <name type="scientific">Tetraselmis sp. GSL018</name>
    <dbReference type="NCBI Taxonomy" id="582737"/>
    <lineage>
        <taxon>Eukaryota</taxon>
        <taxon>Viridiplantae</taxon>
        <taxon>Chlorophyta</taxon>
        <taxon>core chlorophytes</taxon>
        <taxon>Chlorodendrophyceae</taxon>
        <taxon>Chlorodendrales</taxon>
        <taxon>Chlorodendraceae</taxon>
        <taxon>Tetraselmis</taxon>
    </lineage>
</organism>
<feature type="compositionally biased region" description="Basic and acidic residues" evidence="1">
    <location>
        <begin position="166"/>
        <end position="175"/>
    </location>
</feature>
<accession>A0A061RPK7</accession>
<protein>
    <submittedName>
        <fullName evidence="2">Uncharacterized protein</fullName>
    </submittedName>
</protein>
<gene>
    <name evidence="2" type="ORF">TSPGSL018_24867</name>
</gene>
<feature type="region of interest" description="Disordered" evidence="1">
    <location>
        <begin position="1"/>
        <end position="83"/>
    </location>
</feature>
<evidence type="ECO:0000313" key="2">
    <source>
        <dbReference type="EMBL" id="JAC74832.1"/>
    </source>
</evidence>
<proteinExistence type="predicted"/>
<feature type="non-terminal residue" evidence="2">
    <location>
        <position position="1"/>
    </location>
</feature>